<comment type="caution">
    <text evidence="2">The sequence shown here is derived from an EMBL/GenBank/DDBJ whole genome shotgun (WGS) entry which is preliminary data.</text>
</comment>
<feature type="chain" id="PRO_5039888278" evidence="1">
    <location>
        <begin position="16"/>
        <end position="273"/>
    </location>
</feature>
<dbReference type="OrthoDB" id="43982at2759"/>
<dbReference type="EMBL" id="JAGRRH010000021">
    <property type="protein sequence ID" value="KAG7346253.1"/>
    <property type="molecule type" value="Genomic_DNA"/>
</dbReference>
<evidence type="ECO:0000313" key="2">
    <source>
        <dbReference type="EMBL" id="KAG7346253.1"/>
    </source>
</evidence>
<reference evidence="2" key="2">
    <citation type="submission" date="2021-04" db="EMBL/GenBank/DDBJ databases">
        <authorList>
            <person name="Podell S."/>
        </authorList>
    </citation>
    <scope>NUCLEOTIDE SEQUENCE</scope>
    <source>
        <strain evidence="2">Hildebrandi</strain>
    </source>
</reference>
<reference evidence="2" key="1">
    <citation type="journal article" date="2021" name="Sci. Rep.">
        <title>Diploid genomic architecture of Nitzschia inconspicua, an elite biomass production diatom.</title>
        <authorList>
            <person name="Oliver A."/>
            <person name="Podell S."/>
            <person name="Pinowska A."/>
            <person name="Traller J.C."/>
            <person name="Smith S.R."/>
            <person name="McClure R."/>
            <person name="Beliaev A."/>
            <person name="Bohutskyi P."/>
            <person name="Hill E.A."/>
            <person name="Rabines A."/>
            <person name="Zheng H."/>
            <person name="Allen L.Z."/>
            <person name="Kuo A."/>
            <person name="Grigoriev I.V."/>
            <person name="Allen A.E."/>
            <person name="Hazlebeck D."/>
            <person name="Allen E.E."/>
        </authorList>
    </citation>
    <scope>NUCLEOTIDE SEQUENCE</scope>
    <source>
        <strain evidence="2">Hildebrandi</strain>
    </source>
</reference>
<name>A0A9K3KM42_9STRA</name>
<evidence type="ECO:0000313" key="3">
    <source>
        <dbReference type="Proteomes" id="UP000693970"/>
    </source>
</evidence>
<keyword evidence="1" id="KW-0732">Signal</keyword>
<accession>A0A9K3KM42</accession>
<dbReference type="AlphaFoldDB" id="A0A9K3KM42"/>
<keyword evidence="3" id="KW-1185">Reference proteome</keyword>
<sequence length="273" mass="30382">MHSIFVLSLLTTSSAFLFETFSPRPGLEKLVNDQTDQRVVVSLDIGQDDSPQAPRLAIKDMVLDLMNESPSDKHVKMPGFNGPHPNLSAGLRRLHLVEEGSFISQLGQQFVKALNGCWELVWREGAPAGNLICGLELPEEVQRNGAVLPKGRIYITFPVWTKETLEQMQMQKDKIMVLASQALAEKDAELAKMQETGNILQKALHYRNAYAAAEKYYIQPKKQFESVPSKDEVIPFQDDLLVTTKGTVWTKILPNGKQVLLGAANLKLAPMDA</sequence>
<evidence type="ECO:0000256" key="1">
    <source>
        <dbReference type="SAM" id="SignalP"/>
    </source>
</evidence>
<protein>
    <submittedName>
        <fullName evidence="2">Uncharacterized protein</fullName>
    </submittedName>
</protein>
<feature type="signal peptide" evidence="1">
    <location>
        <begin position="1"/>
        <end position="15"/>
    </location>
</feature>
<gene>
    <name evidence="2" type="ORF">IV203_005321</name>
</gene>
<dbReference type="Proteomes" id="UP000693970">
    <property type="component" value="Unassembled WGS sequence"/>
</dbReference>
<organism evidence="2 3">
    <name type="scientific">Nitzschia inconspicua</name>
    <dbReference type="NCBI Taxonomy" id="303405"/>
    <lineage>
        <taxon>Eukaryota</taxon>
        <taxon>Sar</taxon>
        <taxon>Stramenopiles</taxon>
        <taxon>Ochrophyta</taxon>
        <taxon>Bacillariophyta</taxon>
        <taxon>Bacillariophyceae</taxon>
        <taxon>Bacillariophycidae</taxon>
        <taxon>Bacillariales</taxon>
        <taxon>Bacillariaceae</taxon>
        <taxon>Nitzschia</taxon>
    </lineage>
</organism>
<proteinExistence type="predicted"/>